<evidence type="ECO:0000256" key="6">
    <source>
        <dbReference type="HAMAP-Rule" id="MF_01877"/>
    </source>
</evidence>
<evidence type="ECO:0000259" key="8">
    <source>
        <dbReference type="Pfam" id="PF23016"/>
    </source>
</evidence>
<organism evidence="9 10">
    <name type="scientific">Salinivibrio kushneri</name>
    <dbReference type="NCBI Taxonomy" id="1908198"/>
    <lineage>
        <taxon>Bacteria</taxon>
        <taxon>Pseudomonadati</taxon>
        <taxon>Pseudomonadota</taxon>
        <taxon>Gammaproteobacteria</taxon>
        <taxon>Vibrionales</taxon>
        <taxon>Vibrionaceae</taxon>
        <taxon>Salinivibrio</taxon>
    </lineage>
</organism>
<dbReference type="PANTHER" id="PTHR46111">
    <property type="entry name" value="RIBOSOMAL RNA SMALL SUBUNIT METHYLTRANSFERASE I"/>
    <property type="match status" value="1"/>
</dbReference>
<dbReference type="PROSITE" id="PS01296">
    <property type="entry name" value="RSMI"/>
    <property type="match status" value="1"/>
</dbReference>
<dbReference type="HAMAP" id="MF_01877">
    <property type="entry name" value="16SrRNA_methyltr_I"/>
    <property type="match status" value="1"/>
</dbReference>
<dbReference type="Gene3D" id="3.40.1010.10">
    <property type="entry name" value="Cobalt-precorrin-4 Transmethylase, Domain 1"/>
    <property type="match status" value="1"/>
</dbReference>
<evidence type="ECO:0000259" key="7">
    <source>
        <dbReference type="Pfam" id="PF00590"/>
    </source>
</evidence>
<keyword evidence="1 6" id="KW-0963">Cytoplasm</keyword>
<keyword evidence="2 6" id="KW-0698">rRNA processing</keyword>
<accession>A0AB36KA71</accession>
<dbReference type="Proteomes" id="UP000188726">
    <property type="component" value="Unassembled WGS sequence"/>
</dbReference>
<evidence type="ECO:0000313" key="10">
    <source>
        <dbReference type="Proteomes" id="UP000188726"/>
    </source>
</evidence>
<dbReference type="Pfam" id="PF00590">
    <property type="entry name" value="TP_methylase"/>
    <property type="match status" value="1"/>
</dbReference>
<dbReference type="InterPro" id="IPR014776">
    <property type="entry name" value="4pyrrole_Mease_sub2"/>
</dbReference>
<dbReference type="InterPro" id="IPR008189">
    <property type="entry name" value="rRNA_ssu_MeTfrase_I"/>
</dbReference>
<dbReference type="GO" id="GO:0005737">
    <property type="term" value="C:cytoplasm"/>
    <property type="evidence" value="ECO:0007669"/>
    <property type="project" value="UniProtKB-SubCell"/>
</dbReference>
<evidence type="ECO:0000256" key="4">
    <source>
        <dbReference type="ARBA" id="ARBA00022679"/>
    </source>
</evidence>
<dbReference type="AlphaFoldDB" id="A0AB36KA71"/>
<evidence type="ECO:0000256" key="2">
    <source>
        <dbReference type="ARBA" id="ARBA00022552"/>
    </source>
</evidence>
<comment type="subcellular location">
    <subcellularLocation>
        <location evidence="6">Cytoplasm</location>
    </subcellularLocation>
</comment>
<dbReference type="InterPro" id="IPR035996">
    <property type="entry name" value="4pyrrol_Methylase_sf"/>
</dbReference>
<feature type="domain" description="Tetrapyrrole methylase" evidence="7">
    <location>
        <begin position="13"/>
        <end position="213"/>
    </location>
</feature>
<keyword evidence="4 6" id="KW-0808">Transferase</keyword>
<dbReference type="RefSeq" id="WP_077456457.1">
    <property type="nucleotide sequence ID" value="NZ_MUEN01000001.1"/>
</dbReference>
<sequence length="285" mass="30934">MTDANLSDHAHPTLYIVPTPIGNLADITQRALDVLASVDLVAAEDTRHTARLLSHFSINAKTFALHEHNEQQKAAALLARLQQGQSVALVSDAGTPLISDPGYHLVTQCREAGVRVVPLPGACAVVTALSASGLPSDRFSFEGFLPPKTKARQDTFRTLADDPRTLIFYESPHRIRDSLADMREVLGEDRRVVLARELTKTFETIHGAPLGELIAWLNEDANRLRGEIVLLVAGYRADKSALPSAACHALGLLAAELPLKKAAALVAELYSVKKNALYKWGLENL</sequence>
<gene>
    <name evidence="6" type="primary">rsmI</name>
    <name evidence="9" type="ORF">BZG09_01135</name>
</gene>
<dbReference type="InterPro" id="IPR014777">
    <property type="entry name" value="4pyrrole_Mease_sub1"/>
</dbReference>
<proteinExistence type="inferred from homology"/>
<dbReference type="NCBIfam" id="TIGR00096">
    <property type="entry name" value="16S rRNA (cytidine(1402)-2'-O)-methyltransferase"/>
    <property type="match status" value="1"/>
</dbReference>
<name>A0AB36KA71_9GAMM</name>
<dbReference type="FunFam" id="3.40.1010.10:FF:000002">
    <property type="entry name" value="Ribosomal RNA small subunit methyltransferase I"/>
    <property type="match status" value="1"/>
</dbReference>
<protein>
    <recommendedName>
        <fullName evidence="6">Ribosomal RNA small subunit methyltransferase I</fullName>
        <ecNumber evidence="6">2.1.1.198</ecNumber>
    </recommendedName>
    <alternativeName>
        <fullName evidence="6">16S rRNA 2'-O-ribose C1402 methyltransferase</fullName>
    </alternativeName>
    <alternativeName>
        <fullName evidence="6">rRNA (cytidine-2'-O-)-methyltransferase RsmI</fullName>
    </alternativeName>
</protein>
<evidence type="ECO:0000256" key="1">
    <source>
        <dbReference type="ARBA" id="ARBA00022490"/>
    </source>
</evidence>
<comment type="catalytic activity">
    <reaction evidence="6">
        <text>cytidine(1402) in 16S rRNA + S-adenosyl-L-methionine = 2'-O-methylcytidine(1402) in 16S rRNA + S-adenosyl-L-homocysteine + H(+)</text>
        <dbReference type="Rhea" id="RHEA:42924"/>
        <dbReference type="Rhea" id="RHEA-COMP:10285"/>
        <dbReference type="Rhea" id="RHEA-COMP:10286"/>
        <dbReference type="ChEBI" id="CHEBI:15378"/>
        <dbReference type="ChEBI" id="CHEBI:57856"/>
        <dbReference type="ChEBI" id="CHEBI:59789"/>
        <dbReference type="ChEBI" id="CHEBI:74495"/>
        <dbReference type="ChEBI" id="CHEBI:82748"/>
        <dbReference type="EC" id="2.1.1.198"/>
    </reaction>
</comment>
<dbReference type="EC" id="2.1.1.198" evidence="6"/>
<feature type="domain" description="RsmI HTH" evidence="8">
    <location>
        <begin position="241"/>
        <end position="284"/>
    </location>
</feature>
<evidence type="ECO:0000256" key="3">
    <source>
        <dbReference type="ARBA" id="ARBA00022603"/>
    </source>
</evidence>
<evidence type="ECO:0000256" key="5">
    <source>
        <dbReference type="ARBA" id="ARBA00022691"/>
    </source>
</evidence>
<dbReference type="CDD" id="cd11648">
    <property type="entry name" value="RsmI"/>
    <property type="match status" value="1"/>
</dbReference>
<evidence type="ECO:0000313" key="9">
    <source>
        <dbReference type="EMBL" id="OOE46305.1"/>
    </source>
</evidence>
<keyword evidence="3 6" id="KW-0489">Methyltransferase</keyword>
<dbReference type="SUPFAM" id="SSF53790">
    <property type="entry name" value="Tetrapyrrole methylase"/>
    <property type="match status" value="1"/>
</dbReference>
<dbReference type="FunFam" id="3.30.950.10:FF:000002">
    <property type="entry name" value="Ribosomal RNA small subunit methyltransferase I"/>
    <property type="match status" value="1"/>
</dbReference>
<dbReference type="GO" id="GO:0070677">
    <property type="term" value="F:rRNA (cytosine-2'-O-)-methyltransferase activity"/>
    <property type="evidence" value="ECO:0007669"/>
    <property type="project" value="UniProtKB-UniRule"/>
</dbReference>
<dbReference type="PIRSF" id="PIRSF005917">
    <property type="entry name" value="MTase_YraL"/>
    <property type="match status" value="1"/>
</dbReference>
<comment type="function">
    <text evidence="6">Catalyzes the 2'-O-methylation of the ribose of cytidine 1402 (C1402) in 16S rRNA.</text>
</comment>
<dbReference type="Pfam" id="PF23016">
    <property type="entry name" value="RsmI_C"/>
    <property type="match status" value="1"/>
</dbReference>
<comment type="similarity">
    <text evidence="6">Belongs to the methyltransferase superfamily. RsmI family.</text>
</comment>
<keyword evidence="5 6" id="KW-0949">S-adenosyl-L-methionine</keyword>
<dbReference type="Gene3D" id="3.30.950.10">
    <property type="entry name" value="Methyltransferase, Cobalt-precorrin-4 Transmethylase, Domain 2"/>
    <property type="match status" value="1"/>
</dbReference>
<comment type="caution">
    <text evidence="9">The sequence shown here is derived from an EMBL/GenBank/DDBJ whole genome shotgun (WGS) entry which is preliminary data.</text>
</comment>
<dbReference type="InterPro" id="IPR018063">
    <property type="entry name" value="SAM_MeTrfase_RsmI_CS"/>
</dbReference>
<dbReference type="PANTHER" id="PTHR46111:SF1">
    <property type="entry name" value="RIBOSOMAL RNA SMALL SUBUNIT METHYLTRANSFERASE I"/>
    <property type="match status" value="1"/>
</dbReference>
<dbReference type="InterPro" id="IPR000878">
    <property type="entry name" value="4pyrrol_Mease"/>
</dbReference>
<dbReference type="InterPro" id="IPR053910">
    <property type="entry name" value="RsmI_HTH"/>
</dbReference>
<dbReference type="EMBL" id="MUEO01000002">
    <property type="protein sequence ID" value="OOE46305.1"/>
    <property type="molecule type" value="Genomic_DNA"/>
</dbReference>
<reference evidence="9 10" key="1">
    <citation type="journal article" date="2017" name="Genome Announc.">
        <title>Draft Genome Sequences of Salinivibrio proteolyticus, Salinivibrio sharmensis, Salinivibrio siamensis, Salinivibrio costicola subsp. alcaliphilus, Salinivibrio costicola subsp. vallismortis, and 29 New Isolates Belonging to the Genus Salinivibrio.</title>
        <authorList>
            <person name="Lopez-Hermoso C."/>
            <person name="de la Haba R.R."/>
            <person name="Sanchez-Porro C."/>
            <person name="Bayliss S.C."/>
            <person name="Feil E.J."/>
            <person name="Ventosa A."/>
        </authorList>
    </citation>
    <scope>NUCLEOTIDE SEQUENCE [LARGE SCALE GENOMIC DNA]</scope>
    <source>
        <strain evidence="9 10">IC202</strain>
    </source>
</reference>